<evidence type="ECO:0000313" key="1">
    <source>
        <dbReference type="EMBL" id="KAI6092760.1"/>
    </source>
</evidence>
<comment type="caution">
    <text evidence="1">The sequence shown here is derived from an EMBL/GenBank/DDBJ whole genome shotgun (WGS) entry which is preliminary data.</text>
</comment>
<proteinExistence type="predicted"/>
<sequence>MDANTPGIEVIRFRKRYYTHRKQPRMNYKDLGAKIVARIPEGPEEYQRWLQSMRESYAATERVLEENVYEVHSGTESNWEDWELYSQLKELPPDWALFHQLEELPSELPVFPYHGCYIYIINLDEEVFTMDYDIHWKLNNIPREDNLWLNAIVKSIYSGRRTVSLDRRLEDHIPSMTLEIGEGAPNVDYDYHIVTPKNRIERGGTAFLTLVLAKVLDAYRLNILRFGGEWSPDSFPFRELIFAFLSIASGQANFDSPPILMDHQMYDKAEWHGWLNDGYDRAYLLQFGSMSRRPGDSPGVSPAETIYWLEGVVVCLTLKPSGEDITRIIDWSRKQGYTSFQAVIISLFEVTLAEVFSKDDKPYVKMTRPILLSPLKPDYCSSRHPRERPIWKDGMKQCIRYGESLENHVPMHCTSSVNRLRRYFPGFTALVNFFDIAASRRATAKSGGPFPSELYDRILDFVDYETWRACLLVSQAFRSSCLRKYRINNRARIIQGPYVVQDLETMRNFNTGLATLEVCCLSFDFEDMETGDVFPTTIHDELSVWPRYRWMPVIGSDRKATMTGVELIVYKPDDTSEIFYIEDGNF</sequence>
<dbReference type="EMBL" id="MU394282">
    <property type="protein sequence ID" value="KAI6092760.1"/>
    <property type="molecule type" value="Genomic_DNA"/>
</dbReference>
<keyword evidence="2" id="KW-1185">Reference proteome</keyword>
<name>A0ACC0DJ07_9PEZI</name>
<accession>A0ACC0DJ07</accession>
<gene>
    <name evidence="1" type="ORF">F4821DRAFT_223223</name>
</gene>
<reference evidence="1 2" key="1">
    <citation type="journal article" date="2022" name="New Phytol.">
        <title>Ecological generalism drives hyperdiversity of secondary metabolite gene clusters in xylarialean endophytes.</title>
        <authorList>
            <person name="Franco M.E.E."/>
            <person name="Wisecaver J.H."/>
            <person name="Arnold A.E."/>
            <person name="Ju Y.M."/>
            <person name="Slot J.C."/>
            <person name="Ahrendt S."/>
            <person name="Moore L.P."/>
            <person name="Eastman K.E."/>
            <person name="Scott K."/>
            <person name="Konkel Z."/>
            <person name="Mondo S.J."/>
            <person name="Kuo A."/>
            <person name="Hayes R.D."/>
            <person name="Haridas S."/>
            <person name="Andreopoulos B."/>
            <person name="Riley R."/>
            <person name="LaButti K."/>
            <person name="Pangilinan J."/>
            <person name="Lipzen A."/>
            <person name="Amirebrahimi M."/>
            <person name="Yan J."/>
            <person name="Adam C."/>
            <person name="Keymanesh K."/>
            <person name="Ng V."/>
            <person name="Louie K."/>
            <person name="Northen T."/>
            <person name="Drula E."/>
            <person name="Henrissat B."/>
            <person name="Hsieh H.M."/>
            <person name="Youens-Clark K."/>
            <person name="Lutzoni F."/>
            <person name="Miadlikowska J."/>
            <person name="Eastwood D.C."/>
            <person name="Hamelin R.C."/>
            <person name="Grigoriev I.V."/>
            <person name="U'Ren J.M."/>
        </authorList>
    </citation>
    <scope>NUCLEOTIDE SEQUENCE [LARGE SCALE GENOMIC DNA]</scope>
    <source>
        <strain evidence="1 2">ER1909</strain>
    </source>
</reference>
<organism evidence="1 2">
    <name type="scientific">Hypoxylon rubiginosum</name>
    <dbReference type="NCBI Taxonomy" id="110542"/>
    <lineage>
        <taxon>Eukaryota</taxon>
        <taxon>Fungi</taxon>
        <taxon>Dikarya</taxon>
        <taxon>Ascomycota</taxon>
        <taxon>Pezizomycotina</taxon>
        <taxon>Sordariomycetes</taxon>
        <taxon>Xylariomycetidae</taxon>
        <taxon>Xylariales</taxon>
        <taxon>Hypoxylaceae</taxon>
        <taxon>Hypoxylon</taxon>
    </lineage>
</organism>
<protein>
    <submittedName>
        <fullName evidence="1">Uncharacterized protein</fullName>
    </submittedName>
</protein>
<evidence type="ECO:0000313" key="2">
    <source>
        <dbReference type="Proteomes" id="UP001497680"/>
    </source>
</evidence>
<dbReference type="Proteomes" id="UP001497680">
    <property type="component" value="Unassembled WGS sequence"/>
</dbReference>